<name>A0ACC0LRZ4_RHOML</name>
<protein>
    <submittedName>
        <fullName evidence="1">Uncharacterized protein</fullName>
    </submittedName>
</protein>
<comment type="caution">
    <text evidence="1">The sequence shown here is derived from an EMBL/GenBank/DDBJ whole genome shotgun (WGS) entry which is preliminary data.</text>
</comment>
<gene>
    <name evidence="1" type="ORF">RHMOL_Rhmol11G0110500</name>
</gene>
<evidence type="ECO:0000313" key="2">
    <source>
        <dbReference type="Proteomes" id="UP001062846"/>
    </source>
</evidence>
<evidence type="ECO:0000313" key="1">
    <source>
        <dbReference type="EMBL" id="KAI8531087.1"/>
    </source>
</evidence>
<proteinExistence type="predicted"/>
<organism evidence="1 2">
    <name type="scientific">Rhododendron molle</name>
    <name type="common">Chinese azalea</name>
    <name type="synonym">Azalea mollis</name>
    <dbReference type="NCBI Taxonomy" id="49168"/>
    <lineage>
        <taxon>Eukaryota</taxon>
        <taxon>Viridiplantae</taxon>
        <taxon>Streptophyta</taxon>
        <taxon>Embryophyta</taxon>
        <taxon>Tracheophyta</taxon>
        <taxon>Spermatophyta</taxon>
        <taxon>Magnoliopsida</taxon>
        <taxon>eudicotyledons</taxon>
        <taxon>Gunneridae</taxon>
        <taxon>Pentapetalae</taxon>
        <taxon>asterids</taxon>
        <taxon>Ericales</taxon>
        <taxon>Ericaceae</taxon>
        <taxon>Ericoideae</taxon>
        <taxon>Rhodoreae</taxon>
        <taxon>Rhododendron</taxon>
    </lineage>
</organism>
<dbReference type="Proteomes" id="UP001062846">
    <property type="component" value="Chromosome 11"/>
</dbReference>
<sequence>MASTTTNPSTTQCCHQQTHTTINTTRTTQPGRAVKSTNDKELRRPKSHRQNPYSKPTPRSPRSASPNNSHTESLLESSTSVRKNRKSFKNDPVGGPTSKSPLSPKAHHAVRHTGCFKLSLHPYYASQSNLLSLPDFTRFLGYFQPQDGKPALWDLDSDYYLHVSGIGDDLIPGYSYLADATPMGARTTLAPIPACREDFSRMKLTSFDKLLERTCSSIRNVRLCREPDQKPGNSGVAPDAAEIQLKSPNWLFGQRKFEESNSAPKVASHETAKGRSQEDKRLEDLYDLSWLSSSGSDIGEEDVFKRYLAMTSVEEANGWYGGTLLGDQDENSEIYKHYAELCQGPAIEPFQDDAEKEKYYGDLLRMGTVDGMDDAAAVEAEMEAALKEYDLIGADLGIVPKACQIFG</sequence>
<accession>A0ACC0LRZ4</accession>
<reference evidence="1" key="1">
    <citation type="submission" date="2022-02" db="EMBL/GenBank/DDBJ databases">
        <title>Plant Genome Project.</title>
        <authorList>
            <person name="Zhang R.-G."/>
        </authorList>
    </citation>
    <scope>NUCLEOTIDE SEQUENCE</scope>
    <source>
        <strain evidence="1">AT1</strain>
    </source>
</reference>
<dbReference type="EMBL" id="CM046398">
    <property type="protein sequence ID" value="KAI8531087.1"/>
    <property type="molecule type" value="Genomic_DNA"/>
</dbReference>
<keyword evidence="2" id="KW-1185">Reference proteome</keyword>